<reference evidence="3 4" key="1">
    <citation type="submission" date="2024-04" db="EMBL/GenBank/DDBJ databases">
        <title>Phyllosticta paracitricarpa is synonymous to the EU quarantine fungus P. citricarpa based on phylogenomic analyses.</title>
        <authorList>
            <consortium name="Lawrence Berkeley National Laboratory"/>
            <person name="Van Ingen-Buijs V.A."/>
            <person name="Van Westerhoven A.C."/>
            <person name="Haridas S."/>
            <person name="Skiadas P."/>
            <person name="Martin F."/>
            <person name="Groenewald J.Z."/>
            <person name="Crous P.W."/>
            <person name="Seidl M.F."/>
        </authorList>
    </citation>
    <scope>NUCLEOTIDE SEQUENCE [LARGE SCALE GENOMIC DNA]</scope>
    <source>
        <strain evidence="3 4">CBS 122670</strain>
    </source>
</reference>
<keyword evidence="2" id="KW-0472">Membrane</keyword>
<evidence type="ECO:0000256" key="1">
    <source>
        <dbReference type="SAM" id="MobiDB-lite"/>
    </source>
</evidence>
<evidence type="ECO:0000313" key="3">
    <source>
        <dbReference type="EMBL" id="KAK7552631.1"/>
    </source>
</evidence>
<feature type="compositionally biased region" description="Pro residues" evidence="1">
    <location>
        <begin position="957"/>
        <end position="968"/>
    </location>
</feature>
<feature type="region of interest" description="Disordered" evidence="1">
    <location>
        <begin position="544"/>
        <end position="565"/>
    </location>
</feature>
<keyword evidence="4" id="KW-1185">Reference proteome</keyword>
<organism evidence="3 4">
    <name type="scientific">Phyllosticta citricarpa</name>
    <dbReference type="NCBI Taxonomy" id="55181"/>
    <lineage>
        <taxon>Eukaryota</taxon>
        <taxon>Fungi</taxon>
        <taxon>Dikarya</taxon>
        <taxon>Ascomycota</taxon>
        <taxon>Pezizomycotina</taxon>
        <taxon>Dothideomycetes</taxon>
        <taxon>Dothideomycetes incertae sedis</taxon>
        <taxon>Botryosphaeriales</taxon>
        <taxon>Phyllostictaceae</taxon>
        <taxon>Phyllosticta</taxon>
    </lineage>
</organism>
<proteinExistence type="predicted"/>
<name>A0ABR1MLH9_9PEZI</name>
<protein>
    <submittedName>
        <fullName evidence="3">Uncharacterized protein</fullName>
    </submittedName>
</protein>
<dbReference type="Proteomes" id="UP001365128">
    <property type="component" value="Unassembled WGS sequence"/>
</dbReference>
<feature type="compositionally biased region" description="Low complexity" evidence="1">
    <location>
        <begin position="709"/>
        <end position="722"/>
    </location>
</feature>
<keyword evidence="2" id="KW-0812">Transmembrane</keyword>
<dbReference type="EMBL" id="JBBPDW010000005">
    <property type="protein sequence ID" value="KAK7552631.1"/>
    <property type="molecule type" value="Genomic_DNA"/>
</dbReference>
<gene>
    <name evidence="3" type="ORF">IWX46DRAFT_638386</name>
</gene>
<dbReference type="Gene3D" id="1.20.58.340">
    <property type="entry name" value="Magnesium transport protein CorA, transmembrane region"/>
    <property type="match status" value="1"/>
</dbReference>
<comment type="caution">
    <text evidence="3">The sequence shown here is derived from an EMBL/GenBank/DDBJ whole genome shotgun (WGS) entry which is preliminary data.</text>
</comment>
<accession>A0ABR1MLH9</accession>
<feature type="region of interest" description="Disordered" evidence="1">
    <location>
        <begin position="850"/>
        <end position="918"/>
    </location>
</feature>
<evidence type="ECO:0000313" key="4">
    <source>
        <dbReference type="Proteomes" id="UP001365128"/>
    </source>
</evidence>
<keyword evidence="2" id="KW-1133">Transmembrane helix</keyword>
<feature type="region of interest" description="Disordered" evidence="1">
    <location>
        <begin position="637"/>
        <end position="725"/>
    </location>
</feature>
<feature type="compositionally biased region" description="Polar residues" evidence="1">
    <location>
        <begin position="544"/>
        <end position="563"/>
    </location>
</feature>
<feature type="transmembrane region" description="Helical" evidence="2">
    <location>
        <begin position="394"/>
        <end position="416"/>
    </location>
</feature>
<feature type="transmembrane region" description="Helical" evidence="2">
    <location>
        <begin position="436"/>
        <end position="458"/>
    </location>
</feature>
<feature type="region of interest" description="Disordered" evidence="1">
    <location>
        <begin position="950"/>
        <end position="1014"/>
    </location>
</feature>
<sequence>MFKAQRKQVLQRSVFQPFAVNILDAWKNEKQGTCSVEYETDSISPSHISHWLEYRGDFGKRCPNYEAVTKGAGVVRLLLCETPHWHPLTFCMSRDQFLTVETAFDLPTATLPLFESHGSLHTWSINEDRFYFVMKVQQQNPIANYGLSFCHDLKSRTTTGILYGLNLTCQQEWYGTGFSGDSRIDELLPQLKELGTLLDHPLLLPILLLGCDIRRTQQFCMNEIEPRLLQVEEVLRVTRPGQITARIEALLHEKGGEDSDYTPLPFDEDRPYYQKKPKMIKLMTEINTLTTENLIALSVPSWQIRFAGFLKSFFDECSQMSTFQDMYSRSREMEDMLNHFASAAANNMEHMQQLRSRMELQLQVLYQFMTQADNHLHATLAAAATRDSSAMKTLAFLTALFLPGTYVATLFSMDMFSWSLPGEQSRENDTTVSSSFWIYWTITGILTFAVIGGWRLWWKKENSRYKEQYKSFLGLLDKKCDDRPGKDDCTTNGYLAAHEESEDDDDGGGDGHGQAKLRGGGGDGPRSWVALAGQALGLDNIGLQSTKSTTDAGTEAGPSNNESDLAVDVEAGLERPDHMDIDGEPVYEPDQQPELQSQHLVAPKNRHRYSQNLATSHHHPYILNRQPGRPGTFRAVPCSDPVFEDASSSAEVPAVPQPPRSVPDEDPWTRRVDVPSCGPETPKAPGTEESRALAALRPEAKRINRSRGALSSLPPLSTLSLPEPAPADFQQRRDRLTTHPPVVRHLNDLESRAQSRGISAGEIGRMKESHLTRLATKWGCGERRQLLRLGNETVMAGQIPGGGVGQGQVFDVGGGARVPDAAFAAQHHYQRFVPPLDFYVLRMPSGIAQRCGNSDYRDRGQEEEEEEEAPVRICSRTPHQTERPQAMPASQNEAASLRRRGQQQHEQELLPSDPPPSAVITALAANDLAEHEQHAATTLTAPSTHININEINDPIVPGAPAPASPVPMPSSSRYSRSTLSSSSHCPSAAANDVHNDNDNALECEGAGEGVGSLH</sequence>
<feature type="region of interest" description="Disordered" evidence="1">
    <location>
        <begin position="499"/>
        <end position="524"/>
    </location>
</feature>
<feature type="compositionally biased region" description="Low complexity" evidence="1">
    <location>
        <begin position="969"/>
        <end position="992"/>
    </location>
</feature>
<evidence type="ECO:0000256" key="2">
    <source>
        <dbReference type="SAM" id="Phobius"/>
    </source>
</evidence>